<dbReference type="InterPro" id="IPR001245">
    <property type="entry name" value="Ser-Thr/Tyr_kinase_cat_dom"/>
</dbReference>
<comment type="catalytic activity">
    <reaction evidence="8">
        <text>L-threonyl-[protein] + ATP = O-phospho-L-threonyl-[protein] + ADP + H(+)</text>
        <dbReference type="Rhea" id="RHEA:46608"/>
        <dbReference type="Rhea" id="RHEA-COMP:11060"/>
        <dbReference type="Rhea" id="RHEA-COMP:11605"/>
        <dbReference type="ChEBI" id="CHEBI:15378"/>
        <dbReference type="ChEBI" id="CHEBI:30013"/>
        <dbReference type="ChEBI" id="CHEBI:30616"/>
        <dbReference type="ChEBI" id="CHEBI:61977"/>
        <dbReference type="ChEBI" id="CHEBI:456216"/>
        <dbReference type="EC" id="2.7.11.1"/>
    </reaction>
</comment>
<dbReference type="InterPro" id="IPR000719">
    <property type="entry name" value="Prot_kinase_dom"/>
</dbReference>
<dbReference type="GO" id="GO:0005524">
    <property type="term" value="F:ATP binding"/>
    <property type="evidence" value="ECO:0007669"/>
    <property type="project" value="InterPro"/>
</dbReference>
<proteinExistence type="predicted"/>
<dbReference type="PROSITE" id="PS50011">
    <property type="entry name" value="PROTEIN_KINASE_DOM"/>
    <property type="match status" value="1"/>
</dbReference>
<dbReference type="SUPFAM" id="SSF56112">
    <property type="entry name" value="Protein kinase-like (PK-like)"/>
    <property type="match status" value="1"/>
</dbReference>
<evidence type="ECO:0000256" key="7">
    <source>
        <dbReference type="ARBA" id="ARBA00033194"/>
    </source>
</evidence>
<keyword evidence="12" id="KW-1185">Reference proteome</keyword>
<comment type="catalytic activity">
    <reaction evidence="9">
        <text>L-seryl-[protein] + ATP = O-phospho-L-seryl-[protein] + ADP + H(+)</text>
        <dbReference type="Rhea" id="RHEA:17989"/>
        <dbReference type="Rhea" id="RHEA-COMP:9863"/>
        <dbReference type="Rhea" id="RHEA-COMP:11604"/>
        <dbReference type="ChEBI" id="CHEBI:15378"/>
        <dbReference type="ChEBI" id="CHEBI:29999"/>
        <dbReference type="ChEBI" id="CHEBI:30616"/>
        <dbReference type="ChEBI" id="CHEBI:83421"/>
        <dbReference type="ChEBI" id="CHEBI:456216"/>
        <dbReference type="EC" id="2.7.11.1"/>
    </reaction>
</comment>
<comment type="subunit">
    <text evidence="2">Component of the EKC/KEOPS complex composed of at least BUD32, CGI121, GON7, KAE1 and PCC1; the whole complex dimerizes.</text>
</comment>
<evidence type="ECO:0000256" key="8">
    <source>
        <dbReference type="ARBA" id="ARBA00047899"/>
    </source>
</evidence>
<evidence type="ECO:0000259" key="10">
    <source>
        <dbReference type="PROSITE" id="PS50011"/>
    </source>
</evidence>
<evidence type="ECO:0000256" key="4">
    <source>
        <dbReference type="ARBA" id="ARBA00013948"/>
    </source>
</evidence>
<reference evidence="11" key="1">
    <citation type="journal article" date="2023" name="Mol. Phylogenet. Evol.">
        <title>Genome-scale phylogeny and comparative genomics of the fungal order Sordariales.</title>
        <authorList>
            <person name="Hensen N."/>
            <person name="Bonometti L."/>
            <person name="Westerberg I."/>
            <person name="Brannstrom I.O."/>
            <person name="Guillou S."/>
            <person name="Cros-Aarteil S."/>
            <person name="Calhoun S."/>
            <person name="Haridas S."/>
            <person name="Kuo A."/>
            <person name="Mondo S."/>
            <person name="Pangilinan J."/>
            <person name="Riley R."/>
            <person name="LaButti K."/>
            <person name="Andreopoulos B."/>
            <person name="Lipzen A."/>
            <person name="Chen C."/>
            <person name="Yan M."/>
            <person name="Daum C."/>
            <person name="Ng V."/>
            <person name="Clum A."/>
            <person name="Steindorff A."/>
            <person name="Ohm R.A."/>
            <person name="Martin F."/>
            <person name="Silar P."/>
            <person name="Natvig D.O."/>
            <person name="Lalanne C."/>
            <person name="Gautier V."/>
            <person name="Ament-Velasquez S.L."/>
            <person name="Kruys A."/>
            <person name="Hutchinson M.I."/>
            <person name="Powell A.J."/>
            <person name="Barry K."/>
            <person name="Miller A.N."/>
            <person name="Grigoriev I.V."/>
            <person name="Debuchy R."/>
            <person name="Gladieux P."/>
            <person name="Hiltunen Thoren M."/>
            <person name="Johannesson H."/>
        </authorList>
    </citation>
    <scope>NUCLEOTIDE SEQUENCE</scope>
    <source>
        <strain evidence="11">CBS 103.79</strain>
    </source>
</reference>
<dbReference type="InterPro" id="IPR008266">
    <property type="entry name" value="Tyr_kinase_AS"/>
</dbReference>
<reference evidence="11" key="2">
    <citation type="submission" date="2023-05" db="EMBL/GenBank/DDBJ databases">
        <authorList>
            <consortium name="Lawrence Berkeley National Laboratory"/>
            <person name="Steindorff A."/>
            <person name="Hensen N."/>
            <person name="Bonometti L."/>
            <person name="Westerberg I."/>
            <person name="Brannstrom I.O."/>
            <person name="Guillou S."/>
            <person name="Cros-Aarteil S."/>
            <person name="Calhoun S."/>
            <person name="Haridas S."/>
            <person name="Kuo A."/>
            <person name="Mondo S."/>
            <person name="Pangilinan J."/>
            <person name="Riley R."/>
            <person name="Labutti K."/>
            <person name="Andreopoulos B."/>
            <person name="Lipzen A."/>
            <person name="Chen C."/>
            <person name="Yanf M."/>
            <person name="Daum C."/>
            <person name="Ng V."/>
            <person name="Clum A."/>
            <person name="Ohm R."/>
            <person name="Martin F."/>
            <person name="Silar P."/>
            <person name="Natvig D."/>
            <person name="Lalanne C."/>
            <person name="Gautier V."/>
            <person name="Ament-Velasquez S.L."/>
            <person name="Kruys A."/>
            <person name="Hutchinson M.I."/>
            <person name="Powell A.J."/>
            <person name="Barry K."/>
            <person name="Miller A.N."/>
            <person name="Grigoriev I.V."/>
            <person name="Debuchy R."/>
            <person name="Gladieux P."/>
            <person name="Thoren M.H."/>
            <person name="Johannesson H."/>
        </authorList>
    </citation>
    <scope>NUCLEOTIDE SEQUENCE</scope>
    <source>
        <strain evidence="11">CBS 103.79</strain>
    </source>
</reference>
<accession>A0AAN6MA09</accession>
<feature type="domain" description="Protein kinase" evidence="10">
    <location>
        <begin position="59"/>
        <end position="435"/>
    </location>
</feature>
<evidence type="ECO:0000256" key="3">
    <source>
        <dbReference type="ARBA" id="ARBA00012513"/>
    </source>
</evidence>
<dbReference type="GO" id="GO:0004674">
    <property type="term" value="F:protein serine/threonine kinase activity"/>
    <property type="evidence" value="ECO:0007669"/>
    <property type="project" value="UniProtKB-EC"/>
</dbReference>
<evidence type="ECO:0000256" key="5">
    <source>
        <dbReference type="ARBA" id="ARBA00019973"/>
    </source>
</evidence>
<evidence type="ECO:0000256" key="2">
    <source>
        <dbReference type="ARBA" id="ARBA00011534"/>
    </source>
</evidence>
<dbReference type="Pfam" id="PF07714">
    <property type="entry name" value="PK_Tyr_Ser-Thr"/>
    <property type="match status" value="1"/>
</dbReference>
<evidence type="ECO:0000256" key="1">
    <source>
        <dbReference type="ARBA" id="ARBA00003747"/>
    </source>
</evidence>
<evidence type="ECO:0000313" key="11">
    <source>
        <dbReference type="EMBL" id="KAK3896604.1"/>
    </source>
</evidence>
<comment type="function">
    <text evidence="1">Component of the EKC/KEOPS complex that is required for the formation of a threonylcarbamoyl group on adenosine at position 37 (t(6)A37) in tRNAs that read codons beginning with adenine. The complex is probably involved in the transfer of the threonylcarbamoyl moiety of threonylcarbamoyl-AMP (TC-AMP) to the N6 group of A37. BUD32 has ATPase activity in the context of the EKC/KEOPS complex and likely plays a supporting role to the catalytic subunit KAE1. The EKC/KEOPS complex also promotes both telomere uncapping and telomere elongation. The complex is required for efficient recruitment of transcriptional coactivators.</text>
</comment>
<dbReference type="Gene3D" id="1.10.510.10">
    <property type="entry name" value="Transferase(Phosphotransferase) domain 1"/>
    <property type="match status" value="1"/>
</dbReference>
<name>A0AAN6MA09_9PEZI</name>
<sequence>MIEPEGRLWVGSGSLLPRGPYTWYITDLDQRRHFAVTYAPPTEVEDIEATEDVCIAELSKHVDDLGPGVFGIRFTEPDGPITLLTGPEDDMTVYLNNYPLSTLGLSFPVKTVYLTSLTELDRLGPDVDLVSYAGSPSAASTPPPATTAAFKYWFMQNGMFRTWYELNSLSRLPRDHPHIVPFDSVVLDPHTDGIVGFTTRYIPGGTLHANNATTRPFRLAWLRQLLSAVDDLNYQYGMMHQDIAARNLLIDEADNLRIFDLNYSVMIERDYTPARDDVKGVVFTLYEIITLDEHFRDVPHEQQDAEAVLNLVEWPRHLDVKLDADVAEFRAVLDEWVAQRRAREFFKPAETWVRWPMMPEPPLATVPTYEYHGDGGRTKTGTTTDSRAVVARQDLVELGAGYWEWERPASYRLKDALAKRDPVVEEEGGVKAEEV</sequence>
<dbReference type="AlphaFoldDB" id="A0AAN6MA09"/>
<dbReference type="Gene3D" id="3.30.200.20">
    <property type="entry name" value="Phosphorylase Kinase, domain 1"/>
    <property type="match status" value="1"/>
</dbReference>
<evidence type="ECO:0000313" key="12">
    <source>
        <dbReference type="Proteomes" id="UP001303889"/>
    </source>
</evidence>
<protein>
    <recommendedName>
        <fullName evidence="5">EKC/KEOPS complex subunit BUD32</fullName>
        <ecNumber evidence="3">2.7.11.1</ecNumber>
    </recommendedName>
    <alternativeName>
        <fullName evidence="6 7">Atypical Serine/threonine protein kinase BUD32</fullName>
    </alternativeName>
    <alternativeName>
        <fullName evidence="4">EKC/KEOPS complex subunit bud32</fullName>
    </alternativeName>
</protein>
<evidence type="ECO:0000256" key="6">
    <source>
        <dbReference type="ARBA" id="ARBA00030980"/>
    </source>
</evidence>
<dbReference type="InterPro" id="IPR011009">
    <property type="entry name" value="Kinase-like_dom_sf"/>
</dbReference>
<gene>
    <name evidence="11" type="ORF">C8A05DRAFT_20454</name>
</gene>
<dbReference type="Proteomes" id="UP001303889">
    <property type="component" value="Unassembled WGS sequence"/>
</dbReference>
<organism evidence="11 12">
    <name type="scientific">Staphylotrichum tortipilum</name>
    <dbReference type="NCBI Taxonomy" id="2831512"/>
    <lineage>
        <taxon>Eukaryota</taxon>
        <taxon>Fungi</taxon>
        <taxon>Dikarya</taxon>
        <taxon>Ascomycota</taxon>
        <taxon>Pezizomycotina</taxon>
        <taxon>Sordariomycetes</taxon>
        <taxon>Sordariomycetidae</taxon>
        <taxon>Sordariales</taxon>
        <taxon>Chaetomiaceae</taxon>
        <taxon>Staphylotrichum</taxon>
    </lineage>
</organism>
<evidence type="ECO:0000256" key="9">
    <source>
        <dbReference type="ARBA" id="ARBA00048679"/>
    </source>
</evidence>
<dbReference type="PROSITE" id="PS00109">
    <property type="entry name" value="PROTEIN_KINASE_TYR"/>
    <property type="match status" value="1"/>
</dbReference>
<comment type="caution">
    <text evidence="11">The sequence shown here is derived from an EMBL/GenBank/DDBJ whole genome shotgun (WGS) entry which is preliminary data.</text>
</comment>
<dbReference type="EC" id="2.7.11.1" evidence="3"/>
<dbReference type="EMBL" id="MU856505">
    <property type="protein sequence ID" value="KAK3896604.1"/>
    <property type="molecule type" value="Genomic_DNA"/>
</dbReference>